<evidence type="ECO:0000313" key="14">
    <source>
        <dbReference type="Proteomes" id="UP000191200"/>
    </source>
</evidence>
<dbReference type="KEGG" id="vte:BHY08_01155"/>
<feature type="transmembrane region" description="Helical" evidence="11">
    <location>
        <begin position="283"/>
        <end position="310"/>
    </location>
</feature>
<evidence type="ECO:0000256" key="5">
    <source>
        <dbReference type="ARBA" id="ARBA00022448"/>
    </source>
</evidence>
<evidence type="ECO:0000256" key="4">
    <source>
        <dbReference type="ARBA" id="ARBA00016962"/>
    </source>
</evidence>
<evidence type="ECO:0000313" key="13">
    <source>
        <dbReference type="EMBL" id="APB30554.1"/>
    </source>
</evidence>
<evidence type="ECO:0000256" key="11">
    <source>
        <dbReference type="SAM" id="Phobius"/>
    </source>
</evidence>
<comment type="similarity">
    <text evidence="2">Belongs to the ABC-4 integral membrane protein family. HrtB subfamily.</text>
</comment>
<evidence type="ECO:0000256" key="3">
    <source>
        <dbReference type="ARBA" id="ARBA00011131"/>
    </source>
</evidence>
<feature type="transmembrane region" description="Helical" evidence="11">
    <location>
        <begin position="15"/>
        <end position="35"/>
    </location>
</feature>
<evidence type="ECO:0000256" key="7">
    <source>
        <dbReference type="ARBA" id="ARBA00022692"/>
    </source>
</evidence>
<comment type="subcellular location">
    <subcellularLocation>
        <location evidence="1">Cell membrane</location>
        <topology evidence="1">Multi-pass membrane protein</topology>
    </subcellularLocation>
</comment>
<dbReference type="InterPro" id="IPR051125">
    <property type="entry name" value="ABC-4/HrtB_transporter"/>
</dbReference>
<comment type="function">
    <text evidence="10">Part of the ABC transporter complex hrt involved in hemin import. Responsible for the translocation of the substrate across the membrane.</text>
</comment>
<evidence type="ECO:0000256" key="10">
    <source>
        <dbReference type="ARBA" id="ARBA00024973"/>
    </source>
</evidence>
<keyword evidence="5" id="KW-0813">Transport</keyword>
<comment type="subunit">
    <text evidence="3">The complex is composed of two ATP-binding proteins (HrtA), two transmembrane proteins (HrtB) and a solute-binding protein.</text>
</comment>
<dbReference type="AlphaFoldDB" id="A0A1J0A3R6"/>
<dbReference type="RefSeq" id="WP_071456123.1">
    <property type="nucleotide sequence ID" value="NZ_CP017267.1"/>
</dbReference>
<dbReference type="GO" id="GO:0005886">
    <property type="term" value="C:plasma membrane"/>
    <property type="evidence" value="ECO:0007669"/>
    <property type="project" value="UniProtKB-SubCell"/>
</dbReference>
<keyword evidence="14" id="KW-1185">Reference proteome</keyword>
<dbReference type="Proteomes" id="UP000191200">
    <property type="component" value="Chromosome"/>
</dbReference>
<keyword evidence="8 11" id="KW-1133">Transmembrane helix</keyword>
<dbReference type="PANTHER" id="PTHR43738:SF1">
    <property type="entry name" value="HEMIN TRANSPORT SYSTEM PERMEASE PROTEIN HRTB-RELATED"/>
    <property type="match status" value="1"/>
</dbReference>
<organism evidence="13 14">
    <name type="scientific">Vagococcus teuberi</name>
    <dbReference type="NCBI Taxonomy" id="519472"/>
    <lineage>
        <taxon>Bacteria</taxon>
        <taxon>Bacillati</taxon>
        <taxon>Bacillota</taxon>
        <taxon>Bacilli</taxon>
        <taxon>Lactobacillales</taxon>
        <taxon>Enterococcaceae</taxon>
        <taxon>Vagococcus</taxon>
    </lineage>
</organism>
<feature type="domain" description="ABC3 transporter permease C-terminal" evidence="12">
    <location>
        <begin position="239"/>
        <end position="342"/>
    </location>
</feature>
<evidence type="ECO:0000259" key="12">
    <source>
        <dbReference type="Pfam" id="PF02687"/>
    </source>
</evidence>
<evidence type="ECO:0000256" key="9">
    <source>
        <dbReference type="ARBA" id="ARBA00023136"/>
    </source>
</evidence>
<reference evidence="13 14" key="1">
    <citation type="submission" date="2016-09" db="EMBL/GenBank/DDBJ databases">
        <title>Vagococcus teuberi sp. nov., isolated from the Malian artisanal sour milk fene.</title>
        <authorList>
            <person name="Wullschleger S."/>
            <person name="Seifert C."/>
            <person name="Baumgartner S."/>
            <person name="Lacroix C."/>
            <person name="Bonfoh B."/>
            <person name="Stevens M.J."/>
            <person name="Meile L."/>
        </authorList>
    </citation>
    <scope>NUCLEOTIDE SEQUENCE [LARGE SCALE GENOMIC DNA]</scope>
    <source>
        <strain evidence="13 14">DSM 21459</strain>
    </source>
</reference>
<keyword evidence="9 11" id="KW-0472">Membrane</keyword>
<keyword evidence="6" id="KW-1003">Cell membrane</keyword>
<keyword evidence="7 11" id="KW-0812">Transmembrane</keyword>
<name>A0A1J0A3R6_9ENTE</name>
<evidence type="ECO:0000256" key="1">
    <source>
        <dbReference type="ARBA" id="ARBA00004651"/>
    </source>
</evidence>
<evidence type="ECO:0000256" key="8">
    <source>
        <dbReference type="ARBA" id="ARBA00022989"/>
    </source>
</evidence>
<proteinExistence type="inferred from homology"/>
<dbReference type="Pfam" id="PF02687">
    <property type="entry name" value="FtsX"/>
    <property type="match status" value="1"/>
</dbReference>
<feature type="transmembrane region" description="Helical" evidence="11">
    <location>
        <begin position="239"/>
        <end position="259"/>
    </location>
</feature>
<protein>
    <recommendedName>
        <fullName evidence="4">Putative hemin transport system permease protein HrtB</fullName>
    </recommendedName>
</protein>
<sequence length="355" mass="38472">MFLALKEMGYSKLRYSLIVGIMFLIGLVVFLLSGLADGLSQEFRQVVDDWDAKEIVLSDDANNILAASQLKIEDEKDISSNDKAPLSLYSGAIGKKGDKVNISLFGTDKDAFFLPEITSGTTLKNDNEVIISQNLADKGFKVDDTIKVGSNDLKVKVVGIFPATSYVATPVMYSTVKTATEIKFGEDMVKNTDNYPINAILSNDKDTTLSSDSLTKLSTDEFIDNLPGYTEQSLTLDSMIYVLFVIASAVIGIFMYVITLQKTAIFGVMKVQGINSWFISKSILAQSFLVGVFGVILSGVATYFLSLVLPDAMPFAINITQWCIYGAILVVVSTIGGLFSIVTVNKVDPINAIGG</sequence>
<dbReference type="InterPro" id="IPR003838">
    <property type="entry name" value="ABC3_permease_C"/>
</dbReference>
<dbReference type="PANTHER" id="PTHR43738">
    <property type="entry name" value="ABC TRANSPORTER, MEMBRANE PROTEIN"/>
    <property type="match status" value="1"/>
</dbReference>
<dbReference type="STRING" id="519472.BHY08_01155"/>
<gene>
    <name evidence="13" type="ORF">BHY08_01155</name>
</gene>
<accession>A0A1J0A3R6</accession>
<evidence type="ECO:0000256" key="2">
    <source>
        <dbReference type="ARBA" id="ARBA00008697"/>
    </source>
</evidence>
<dbReference type="EMBL" id="CP017267">
    <property type="protein sequence ID" value="APB30554.1"/>
    <property type="molecule type" value="Genomic_DNA"/>
</dbReference>
<feature type="transmembrane region" description="Helical" evidence="11">
    <location>
        <begin position="322"/>
        <end position="342"/>
    </location>
</feature>
<evidence type="ECO:0000256" key="6">
    <source>
        <dbReference type="ARBA" id="ARBA00022475"/>
    </source>
</evidence>
<dbReference type="OrthoDB" id="384327at2"/>